<organism evidence="6 7">
    <name type="scientific">Bacillus safensis</name>
    <dbReference type="NCBI Taxonomy" id="561879"/>
    <lineage>
        <taxon>Bacteria</taxon>
        <taxon>Bacillati</taxon>
        <taxon>Bacillota</taxon>
        <taxon>Bacilli</taxon>
        <taxon>Bacillales</taxon>
        <taxon>Bacillaceae</taxon>
        <taxon>Bacillus</taxon>
    </lineage>
</organism>
<evidence type="ECO:0000313" key="6">
    <source>
        <dbReference type="EMBL" id="BBP89210.1"/>
    </source>
</evidence>
<dbReference type="Pfam" id="PF13241">
    <property type="entry name" value="NAD_binding_7"/>
    <property type="match status" value="1"/>
</dbReference>
<evidence type="ECO:0000256" key="1">
    <source>
        <dbReference type="ARBA" id="ARBA00005010"/>
    </source>
</evidence>
<dbReference type="InterPro" id="IPR028161">
    <property type="entry name" value="Met8-like"/>
</dbReference>
<comment type="pathway">
    <text evidence="1">Porphyrin-containing compound metabolism; siroheme biosynthesis; sirohydrochlorin from precorrin-2: step 1/1.</text>
</comment>
<evidence type="ECO:0000256" key="4">
    <source>
        <dbReference type="ARBA" id="ARBA00023027"/>
    </source>
</evidence>
<proteinExistence type="predicted"/>
<dbReference type="EC" id="1.3.1.76" evidence="2"/>
<sequence length="98" mass="10666">MLPVHLDLTDKQVVIAGGGSVALRRAKALCTESCQITVVSPDLSEEMACLIDTYALNWKEKKVGAEDLKDAFFFIVAATNDPSVNEWIANKQHSLTSS</sequence>
<evidence type="ECO:0000256" key="3">
    <source>
        <dbReference type="ARBA" id="ARBA00023002"/>
    </source>
</evidence>
<reference evidence="6 7" key="1">
    <citation type="submission" date="2019-12" db="EMBL/GenBank/DDBJ databases">
        <title>Full genome sequence of a Bacillus safensis strain isolated from commercially available natto in Indonesia.</title>
        <authorList>
            <person name="Yoshida M."/>
            <person name="Uomi M."/>
            <person name="Waturangi D."/>
            <person name="Ekaputri J.J."/>
            <person name="Setiamarga D.H.E."/>
        </authorList>
    </citation>
    <scope>NUCLEOTIDE SEQUENCE [LARGE SCALE GENOMIC DNA]</scope>
    <source>
        <strain evidence="6 7">IDN1</strain>
    </source>
</reference>
<keyword evidence="3" id="KW-0560">Oxidoreductase</keyword>
<dbReference type="SUPFAM" id="SSF51735">
    <property type="entry name" value="NAD(P)-binding Rossmann-fold domains"/>
    <property type="match status" value="1"/>
</dbReference>
<gene>
    <name evidence="6" type="ORF">BsIDN1_28280</name>
</gene>
<evidence type="ECO:0000256" key="2">
    <source>
        <dbReference type="ARBA" id="ARBA00012400"/>
    </source>
</evidence>
<dbReference type="PANTHER" id="PTHR35330:SF1">
    <property type="entry name" value="SIROHEME BIOSYNTHESIS PROTEIN MET8"/>
    <property type="match status" value="1"/>
</dbReference>
<evidence type="ECO:0000313" key="7">
    <source>
        <dbReference type="Proteomes" id="UP000464658"/>
    </source>
</evidence>
<name>A0A5S9M6J2_BACIA</name>
<protein>
    <recommendedName>
        <fullName evidence="2">precorrin-2 dehydrogenase</fullName>
        <ecNumber evidence="2">1.3.1.76</ecNumber>
    </recommendedName>
</protein>
<dbReference type="Proteomes" id="UP000464658">
    <property type="component" value="Chromosome"/>
</dbReference>
<dbReference type="AlphaFoldDB" id="A0A5S9M6J2"/>
<dbReference type="GO" id="GO:0043115">
    <property type="term" value="F:precorrin-2 dehydrogenase activity"/>
    <property type="evidence" value="ECO:0007669"/>
    <property type="project" value="UniProtKB-EC"/>
</dbReference>
<dbReference type="GO" id="GO:0019354">
    <property type="term" value="P:siroheme biosynthetic process"/>
    <property type="evidence" value="ECO:0007669"/>
    <property type="project" value="UniProtKB-UniPathway"/>
</dbReference>
<dbReference type="Gene3D" id="3.40.50.720">
    <property type="entry name" value="NAD(P)-binding Rossmann-like Domain"/>
    <property type="match status" value="1"/>
</dbReference>
<evidence type="ECO:0000256" key="5">
    <source>
        <dbReference type="ARBA" id="ARBA00023244"/>
    </source>
</evidence>
<dbReference type="GO" id="GO:0004325">
    <property type="term" value="F:ferrochelatase activity"/>
    <property type="evidence" value="ECO:0007669"/>
    <property type="project" value="InterPro"/>
</dbReference>
<dbReference type="UniPathway" id="UPA00262">
    <property type="reaction ID" value="UER00222"/>
</dbReference>
<dbReference type="InterPro" id="IPR036291">
    <property type="entry name" value="NAD(P)-bd_dom_sf"/>
</dbReference>
<keyword evidence="4" id="KW-0520">NAD</keyword>
<keyword evidence="5" id="KW-0627">Porphyrin biosynthesis</keyword>
<dbReference type="PANTHER" id="PTHR35330">
    <property type="entry name" value="SIROHEME BIOSYNTHESIS PROTEIN MET8"/>
    <property type="match status" value="1"/>
</dbReference>
<accession>A0A5S9M6J2</accession>
<dbReference type="EMBL" id="AP021906">
    <property type="protein sequence ID" value="BBP89210.1"/>
    <property type="molecule type" value="Genomic_DNA"/>
</dbReference>